<dbReference type="CDD" id="cd06170">
    <property type="entry name" value="LuxR_C_like"/>
    <property type="match status" value="1"/>
</dbReference>
<dbReference type="PANTHER" id="PTHR43214">
    <property type="entry name" value="TWO-COMPONENT RESPONSE REGULATOR"/>
    <property type="match status" value="1"/>
</dbReference>
<evidence type="ECO:0000259" key="4">
    <source>
        <dbReference type="PROSITE" id="PS50043"/>
    </source>
</evidence>
<dbReference type="CDD" id="cd17535">
    <property type="entry name" value="REC_NarL-like"/>
    <property type="match status" value="1"/>
</dbReference>
<feature type="domain" description="Response regulatory" evidence="5">
    <location>
        <begin position="3"/>
        <end position="119"/>
    </location>
</feature>
<dbReference type="PANTHER" id="PTHR43214:SF43">
    <property type="entry name" value="TWO-COMPONENT RESPONSE REGULATOR"/>
    <property type="match status" value="1"/>
</dbReference>
<dbReference type="InterPro" id="IPR058245">
    <property type="entry name" value="NreC/VraR/RcsB-like_REC"/>
</dbReference>
<evidence type="ECO:0000256" key="1">
    <source>
        <dbReference type="ARBA" id="ARBA00022553"/>
    </source>
</evidence>
<dbReference type="RefSeq" id="WP_191277348.1">
    <property type="nucleotide sequence ID" value="NZ_BNAD01000001.1"/>
</dbReference>
<dbReference type="InterPro" id="IPR000792">
    <property type="entry name" value="Tscrpt_reg_LuxR_C"/>
</dbReference>
<comment type="caution">
    <text evidence="6">The sequence shown here is derived from an EMBL/GenBank/DDBJ whole genome shotgun (WGS) entry which is preliminary data.</text>
</comment>
<keyword evidence="2 6" id="KW-0238">DNA-binding</keyword>
<organism evidence="6 7">
    <name type="scientific">Nocardioides flavus</name>
    <name type="common">ex Wang et al. 2016</name>
    <dbReference type="NCBI Taxonomy" id="2058780"/>
    <lineage>
        <taxon>Bacteria</taxon>
        <taxon>Bacillati</taxon>
        <taxon>Actinomycetota</taxon>
        <taxon>Actinomycetes</taxon>
        <taxon>Propionibacteriales</taxon>
        <taxon>Nocardioidaceae</taxon>
        <taxon>Nocardioides</taxon>
    </lineage>
</organism>
<dbReference type="SMART" id="SM00448">
    <property type="entry name" value="REC"/>
    <property type="match status" value="1"/>
</dbReference>
<sequence length="210" mass="21875">MIRVVVVDDHPVVLAGLSALVGADPGMEVVGTAGTVAAALDLPADPVPDVCVLDLHLPDGDGVSLGLRLRERWPATRIVILTMAREPVTVLRSLAEGVDSYLLKDAPPDELLGAIRATAAGSVVLSAGASASVRVAASAVPDTDVLSRLDARDREILDLLARGLTTQQVSGRLFLAPKTIRNRVSEMLAKLDVATREDAITLARAAGLGR</sequence>
<reference evidence="7" key="1">
    <citation type="journal article" date="2019" name="Int. J. Syst. Evol. Microbiol.">
        <title>The Global Catalogue of Microorganisms (GCM) 10K type strain sequencing project: providing services to taxonomists for standard genome sequencing and annotation.</title>
        <authorList>
            <consortium name="The Broad Institute Genomics Platform"/>
            <consortium name="The Broad Institute Genome Sequencing Center for Infectious Disease"/>
            <person name="Wu L."/>
            <person name="Ma J."/>
        </authorList>
    </citation>
    <scope>NUCLEOTIDE SEQUENCE [LARGE SCALE GENOMIC DNA]</scope>
    <source>
        <strain evidence="7">CGMCC 1.12791</strain>
    </source>
</reference>
<keyword evidence="1 3" id="KW-0597">Phosphoprotein</keyword>
<evidence type="ECO:0000256" key="3">
    <source>
        <dbReference type="PROSITE-ProRule" id="PRU00169"/>
    </source>
</evidence>
<feature type="modified residue" description="4-aspartylphosphate" evidence="3">
    <location>
        <position position="54"/>
    </location>
</feature>
<evidence type="ECO:0000256" key="2">
    <source>
        <dbReference type="ARBA" id="ARBA00023125"/>
    </source>
</evidence>
<dbReference type="InterPro" id="IPR039420">
    <property type="entry name" value="WalR-like"/>
</dbReference>
<gene>
    <name evidence="6" type="ORF">GCM10011376_00340</name>
</gene>
<accession>A0ABQ3HGX3</accession>
<dbReference type="PRINTS" id="PR00038">
    <property type="entry name" value="HTHLUXR"/>
</dbReference>
<dbReference type="Pfam" id="PF00072">
    <property type="entry name" value="Response_reg"/>
    <property type="match status" value="1"/>
</dbReference>
<dbReference type="SUPFAM" id="SSF46894">
    <property type="entry name" value="C-terminal effector domain of the bipartite response regulators"/>
    <property type="match status" value="1"/>
</dbReference>
<dbReference type="InterPro" id="IPR011006">
    <property type="entry name" value="CheY-like_superfamily"/>
</dbReference>
<feature type="domain" description="HTH luxR-type" evidence="4">
    <location>
        <begin position="142"/>
        <end position="207"/>
    </location>
</feature>
<proteinExistence type="predicted"/>
<dbReference type="Gene3D" id="3.40.50.2300">
    <property type="match status" value="1"/>
</dbReference>
<evidence type="ECO:0000259" key="5">
    <source>
        <dbReference type="PROSITE" id="PS50110"/>
    </source>
</evidence>
<dbReference type="InterPro" id="IPR001789">
    <property type="entry name" value="Sig_transdc_resp-reg_receiver"/>
</dbReference>
<evidence type="ECO:0000313" key="6">
    <source>
        <dbReference type="EMBL" id="GHE14862.1"/>
    </source>
</evidence>
<dbReference type="PROSITE" id="PS50110">
    <property type="entry name" value="RESPONSE_REGULATORY"/>
    <property type="match status" value="1"/>
</dbReference>
<dbReference type="InterPro" id="IPR016032">
    <property type="entry name" value="Sig_transdc_resp-reg_C-effctor"/>
</dbReference>
<dbReference type="Pfam" id="PF00196">
    <property type="entry name" value="GerE"/>
    <property type="match status" value="1"/>
</dbReference>
<dbReference type="PROSITE" id="PS50043">
    <property type="entry name" value="HTH_LUXR_2"/>
    <property type="match status" value="1"/>
</dbReference>
<dbReference type="SUPFAM" id="SSF52172">
    <property type="entry name" value="CheY-like"/>
    <property type="match status" value="1"/>
</dbReference>
<dbReference type="Proteomes" id="UP000597341">
    <property type="component" value="Unassembled WGS sequence"/>
</dbReference>
<evidence type="ECO:0000313" key="7">
    <source>
        <dbReference type="Proteomes" id="UP000597341"/>
    </source>
</evidence>
<protein>
    <submittedName>
        <fullName evidence="6">DNA-binding response regulator</fullName>
    </submittedName>
</protein>
<dbReference type="SMART" id="SM00421">
    <property type="entry name" value="HTH_LUXR"/>
    <property type="match status" value="1"/>
</dbReference>
<dbReference type="GO" id="GO:0003677">
    <property type="term" value="F:DNA binding"/>
    <property type="evidence" value="ECO:0007669"/>
    <property type="project" value="UniProtKB-KW"/>
</dbReference>
<keyword evidence="7" id="KW-1185">Reference proteome</keyword>
<name>A0ABQ3HGX3_9ACTN</name>
<dbReference type="EMBL" id="BNAD01000001">
    <property type="protein sequence ID" value="GHE14862.1"/>
    <property type="molecule type" value="Genomic_DNA"/>
</dbReference>